<evidence type="ECO:0008006" key="4">
    <source>
        <dbReference type="Google" id="ProtNLM"/>
    </source>
</evidence>
<feature type="region of interest" description="Disordered" evidence="1">
    <location>
        <begin position="245"/>
        <end position="273"/>
    </location>
</feature>
<organism evidence="2 3">
    <name type="scientific">Spirosoma endbachense</name>
    <dbReference type="NCBI Taxonomy" id="2666025"/>
    <lineage>
        <taxon>Bacteria</taxon>
        <taxon>Pseudomonadati</taxon>
        <taxon>Bacteroidota</taxon>
        <taxon>Cytophagia</taxon>
        <taxon>Cytophagales</taxon>
        <taxon>Cytophagaceae</taxon>
        <taxon>Spirosoma</taxon>
    </lineage>
</organism>
<accession>A0A6P1W8E8</accession>
<protein>
    <recommendedName>
        <fullName evidence="4">Mobilization protein</fullName>
    </recommendedName>
</protein>
<dbReference type="KEGG" id="senf:GJR95_37180"/>
<dbReference type="AlphaFoldDB" id="A0A6P1W8E8"/>
<reference evidence="2 3" key="1">
    <citation type="submission" date="2019-11" db="EMBL/GenBank/DDBJ databases">
        <title>Spirosoma endbachense sp. nov., isolated from a natural salt meadow.</title>
        <authorList>
            <person name="Rojas J."/>
            <person name="Ambika Manirajan B."/>
            <person name="Ratering S."/>
            <person name="Suarez C."/>
            <person name="Geissler-Plaum R."/>
            <person name="Schnell S."/>
        </authorList>
    </citation>
    <scope>NUCLEOTIDE SEQUENCE [LARGE SCALE GENOMIC DNA]</scope>
    <source>
        <strain evidence="2 3">I-24</strain>
    </source>
</reference>
<proteinExistence type="predicted"/>
<evidence type="ECO:0000313" key="3">
    <source>
        <dbReference type="Proteomes" id="UP000464577"/>
    </source>
</evidence>
<dbReference type="Proteomes" id="UP000464577">
    <property type="component" value="Chromosome"/>
</dbReference>
<gene>
    <name evidence="2" type="ORF">GJR95_37180</name>
</gene>
<dbReference type="Pfam" id="PF18976">
    <property type="entry name" value="DUF5712"/>
    <property type="match status" value="1"/>
</dbReference>
<dbReference type="InterPro" id="IPR043766">
    <property type="entry name" value="BfmA-like"/>
</dbReference>
<sequence>MIAKITNGGKGSCIGLVQYLQKEGEGNWFTHDKGNIDASQVTSSIDANRKHLGQQDDKYYQVILSPSQSELNHVGNDLGKLQAYTRGAMNEYAAQFGKGIESRDLVWFAKIEQARTFSHTDKAVQQQQRVEGESKEGSQTHVHIIVSRTEDLSRYQQKKQAGEIDRKHPLKLSPATNHRAASQGAVQGGFDRTEFKQAVEAQFDRQFGYDRPLTESFQYANRLQKGNQEERIALRLEALRQQPNYLLSHSSTQQSKQAEQEQIPQRKKEDLSL</sequence>
<evidence type="ECO:0000313" key="2">
    <source>
        <dbReference type="EMBL" id="QHW00318.1"/>
    </source>
</evidence>
<evidence type="ECO:0000256" key="1">
    <source>
        <dbReference type="SAM" id="MobiDB-lite"/>
    </source>
</evidence>
<feature type="compositionally biased region" description="Basic and acidic residues" evidence="1">
    <location>
        <begin position="264"/>
        <end position="273"/>
    </location>
</feature>
<feature type="compositionally biased region" description="Polar residues" evidence="1">
    <location>
        <begin position="245"/>
        <end position="263"/>
    </location>
</feature>
<dbReference type="EMBL" id="CP045997">
    <property type="protein sequence ID" value="QHW00318.1"/>
    <property type="molecule type" value="Genomic_DNA"/>
</dbReference>
<name>A0A6P1W8E8_9BACT</name>
<keyword evidence="3" id="KW-1185">Reference proteome</keyword>
<dbReference type="RefSeq" id="WP_162390708.1">
    <property type="nucleotide sequence ID" value="NZ_CP045997.1"/>
</dbReference>